<dbReference type="PANTHER" id="PTHR33933">
    <property type="entry name" value="NUCLEOTIDYLTRANSFERASE"/>
    <property type="match status" value="1"/>
</dbReference>
<dbReference type="InterPro" id="IPR052548">
    <property type="entry name" value="Type_VII_TA_antitoxin"/>
</dbReference>
<dbReference type="CDD" id="cd05403">
    <property type="entry name" value="NT_KNTase_like"/>
    <property type="match status" value="1"/>
</dbReference>
<evidence type="ECO:0000259" key="1">
    <source>
        <dbReference type="Pfam" id="PF18765"/>
    </source>
</evidence>
<feature type="domain" description="Polymerase beta nucleotidyltransferase" evidence="1">
    <location>
        <begin position="19"/>
        <end position="102"/>
    </location>
</feature>
<dbReference type="PANTHER" id="PTHR33933:SF1">
    <property type="entry name" value="PROTEIN ADENYLYLTRANSFERASE MNTA-RELATED"/>
    <property type="match status" value="1"/>
</dbReference>
<gene>
    <name evidence="2" type="ORF">SDC9_45150</name>
</gene>
<comment type="caution">
    <text evidence="2">The sequence shown here is derived from an EMBL/GenBank/DDBJ whole genome shotgun (WGS) entry which is preliminary data.</text>
</comment>
<dbReference type="Pfam" id="PF18765">
    <property type="entry name" value="Polbeta"/>
    <property type="match status" value="1"/>
</dbReference>
<name>A0A644W5R8_9ZZZZ</name>
<dbReference type="AlphaFoldDB" id="A0A644W5R8"/>
<dbReference type="InterPro" id="IPR041633">
    <property type="entry name" value="Polbeta"/>
</dbReference>
<dbReference type="SUPFAM" id="SSF81301">
    <property type="entry name" value="Nucleotidyltransferase"/>
    <property type="match status" value="1"/>
</dbReference>
<sequence>MVFFMNRKQLAMEFANSLNNPEIEKIILFGSVARGDDTKDSDIDILILTTDEDKIEDDIFDIAFEILIEKNEYISPKIIPIEHYEKYKNTSFYTNVNEEGIVIG</sequence>
<evidence type="ECO:0000313" key="2">
    <source>
        <dbReference type="EMBL" id="MPL98938.1"/>
    </source>
</evidence>
<dbReference type="Gene3D" id="3.30.460.10">
    <property type="entry name" value="Beta Polymerase, domain 2"/>
    <property type="match status" value="1"/>
</dbReference>
<proteinExistence type="predicted"/>
<reference evidence="2" key="1">
    <citation type="submission" date="2019-08" db="EMBL/GenBank/DDBJ databases">
        <authorList>
            <person name="Kucharzyk K."/>
            <person name="Murdoch R.W."/>
            <person name="Higgins S."/>
            <person name="Loffler F."/>
        </authorList>
    </citation>
    <scope>NUCLEOTIDE SEQUENCE</scope>
</reference>
<organism evidence="2">
    <name type="scientific">bioreactor metagenome</name>
    <dbReference type="NCBI Taxonomy" id="1076179"/>
    <lineage>
        <taxon>unclassified sequences</taxon>
        <taxon>metagenomes</taxon>
        <taxon>ecological metagenomes</taxon>
    </lineage>
</organism>
<dbReference type="InterPro" id="IPR043519">
    <property type="entry name" value="NT_sf"/>
</dbReference>
<dbReference type="EMBL" id="VSSQ01000637">
    <property type="protein sequence ID" value="MPL98938.1"/>
    <property type="molecule type" value="Genomic_DNA"/>
</dbReference>
<accession>A0A644W5R8</accession>
<protein>
    <recommendedName>
        <fullName evidence="1">Polymerase beta nucleotidyltransferase domain-containing protein</fullName>
    </recommendedName>
</protein>